<evidence type="ECO:0000256" key="4">
    <source>
        <dbReference type="ARBA" id="ARBA00023136"/>
    </source>
</evidence>
<dbReference type="GO" id="GO:0055085">
    <property type="term" value="P:transmembrane transport"/>
    <property type="evidence" value="ECO:0007669"/>
    <property type="project" value="InterPro"/>
</dbReference>
<dbReference type="InterPro" id="IPR052730">
    <property type="entry name" value="Sugar_ABC_transporter"/>
</dbReference>
<evidence type="ECO:0000256" key="3">
    <source>
        <dbReference type="ARBA" id="ARBA00022989"/>
    </source>
</evidence>
<dbReference type="GO" id="GO:0005886">
    <property type="term" value="C:plasma membrane"/>
    <property type="evidence" value="ECO:0007669"/>
    <property type="project" value="UniProtKB-SubCell"/>
</dbReference>
<accession>A0A8J8CBX8</accession>
<dbReference type="Pfam" id="PF00528">
    <property type="entry name" value="BPD_transp_1"/>
    <property type="match status" value="1"/>
</dbReference>
<feature type="transmembrane region" description="Helical" evidence="5">
    <location>
        <begin position="207"/>
        <end position="232"/>
    </location>
</feature>
<dbReference type="PANTHER" id="PTHR43759">
    <property type="entry name" value="TREHALOSE TRANSPORT SYSTEM PERMEASE PROTEIN SUGA"/>
    <property type="match status" value="1"/>
</dbReference>
<feature type="transmembrane region" description="Helical" evidence="5">
    <location>
        <begin position="98"/>
        <end position="122"/>
    </location>
</feature>
<comment type="similarity">
    <text evidence="5">Belongs to the binding-protein-dependent transport system permease family.</text>
</comment>
<dbReference type="EMBL" id="JAGVSJ010000004">
    <property type="protein sequence ID" value="MBX8631456.1"/>
    <property type="molecule type" value="Genomic_DNA"/>
</dbReference>
<dbReference type="CDD" id="cd06261">
    <property type="entry name" value="TM_PBP2"/>
    <property type="match status" value="1"/>
</dbReference>
<comment type="subcellular location">
    <subcellularLocation>
        <location evidence="5">Cell membrane</location>
        <topology evidence="5">Multi-pass membrane protein</topology>
    </subcellularLocation>
    <subcellularLocation>
        <location evidence="1">Membrane</location>
        <topology evidence="1">Multi-pass membrane protein</topology>
    </subcellularLocation>
</comment>
<dbReference type="AlphaFoldDB" id="A0A8J8CBX8"/>
<evidence type="ECO:0000259" key="6">
    <source>
        <dbReference type="PROSITE" id="PS50928"/>
    </source>
</evidence>
<name>A0A8J8CBX8_9ARCH</name>
<feature type="transmembrane region" description="Helical" evidence="5">
    <location>
        <begin position="150"/>
        <end position="172"/>
    </location>
</feature>
<comment type="caution">
    <text evidence="7">The sequence shown here is derived from an EMBL/GenBank/DDBJ whole genome shotgun (WGS) entry which is preliminary data.</text>
</comment>
<dbReference type="SUPFAM" id="SSF161098">
    <property type="entry name" value="MetI-like"/>
    <property type="match status" value="1"/>
</dbReference>
<keyword evidence="2 5" id="KW-0812">Transmembrane</keyword>
<protein>
    <submittedName>
        <fullName evidence="7">Sugar ABC transporter permease</fullName>
    </submittedName>
</protein>
<evidence type="ECO:0000256" key="5">
    <source>
        <dbReference type="RuleBase" id="RU363032"/>
    </source>
</evidence>
<organism evidence="7 9">
    <name type="scientific">Candidatus Sysuiplasma superficiale</name>
    <dbReference type="NCBI Taxonomy" id="2823368"/>
    <lineage>
        <taxon>Archaea</taxon>
        <taxon>Methanobacteriati</taxon>
        <taxon>Thermoplasmatota</taxon>
        <taxon>Thermoplasmata</taxon>
        <taxon>Candidatus Sysuiplasmatales</taxon>
        <taxon>Candidatus Sysuiplasmataceae</taxon>
        <taxon>Candidatus Sysuiplasma</taxon>
    </lineage>
</organism>
<dbReference type="Proteomes" id="UP000716004">
    <property type="component" value="Unassembled WGS sequence"/>
</dbReference>
<evidence type="ECO:0000313" key="8">
    <source>
        <dbReference type="EMBL" id="MBX8644000.1"/>
    </source>
</evidence>
<gene>
    <name evidence="7" type="ORF">J9259_02900</name>
    <name evidence="8" type="ORF">KIY12_04665</name>
</gene>
<evidence type="ECO:0000313" key="7">
    <source>
        <dbReference type="EMBL" id="MBX8631456.1"/>
    </source>
</evidence>
<dbReference type="InterPro" id="IPR035906">
    <property type="entry name" value="MetI-like_sf"/>
</dbReference>
<feature type="domain" description="ABC transmembrane type-1" evidence="6">
    <location>
        <begin position="63"/>
        <end position="273"/>
    </location>
</feature>
<dbReference type="PANTHER" id="PTHR43759:SF1">
    <property type="entry name" value="GLUCOSE IMPORT SYSTEM PERMEASE PROTEIN GLCT"/>
    <property type="match status" value="1"/>
</dbReference>
<proteinExistence type="inferred from homology"/>
<dbReference type="EMBL" id="JAHEAC010000032">
    <property type="protein sequence ID" value="MBX8644000.1"/>
    <property type="molecule type" value="Genomic_DNA"/>
</dbReference>
<feature type="transmembrane region" description="Helical" evidence="5">
    <location>
        <begin position="67"/>
        <end position="91"/>
    </location>
</feature>
<dbReference type="Gene3D" id="1.10.3720.10">
    <property type="entry name" value="MetI-like"/>
    <property type="match status" value="1"/>
</dbReference>
<evidence type="ECO:0000256" key="1">
    <source>
        <dbReference type="ARBA" id="ARBA00004141"/>
    </source>
</evidence>
<dbReference type="InterPro" id="IPR000515">
    <property type="entry name" value="MetI-like"/>
</dbReference>
<evidence type="ECO:0000313" key="9">
    <source>
        <dbReference type="Proteomes" id="UP000716004"/>
    </source>
</evidence>
<feature type="transmembrane region" description="Helical" evidence="5">
    <location>
        <begin position="6"/>
        <end position="29"/>
    </location>
</feature>
<feature type="transmembrane region" description="Helical" evidence="5">
    <location>
        <begin position="252"/>
        <end position="276"/>
    </location>
</feature>
<reference evidence="7" key="1">
    <citation type="submission" date="2021-04" db="EMBL/GenBank/DDBJ databases">
        <title>Genomic insights into ecological role and evolution of a novel Thermoplasmata order Candidatus Sysuiplasmatales.</title>
        <authorList>
            <person name="Yuan Y."/>
        </authorList>
    </citation>
    <scope>NUCLEOTIDE SEQUENCE</scope>
    <source>
        <strain evidence="8">TUT19-bin139</strain>
        <strain evidence="7">YP2-bin.285</strain>
    </source>
</reference>
<dbReference type="PROSITE" id="PS50928">
    <property type="entry name" value="ABC_TM1"/>
    <property type="match status" value="1"/>
</dbReference>
<sequence length="285" mass="31606">MFKNKSILFFVPTGIFSVVLLYLVGWNIYTSLTNSSSFHPVANFVGLGTYVTVFHDAIFVSSLEHSLLWAFALIAAGNALGIFFATLIYNVGSARIRLIFTTIFIYPLAISLAASAVIWTWLFNTNTGINTILRSFGIPGYTWLDRPGSALPSLILVSIWVFSGLAMIFYLASFQNVSREVIESAKIDGASTFRVLIKILLPESKNAFIVSTALLFLFALRIFSLPFVSTGLNPFTETSVLNMYFYYITEYFAKSSAVSVVLVILATVVVVPYALFGLKRWISHD</sequence>
<keyword evidence="4 5" id="KW-0472">Membrane</keyword>
<evidence type="ECO:0000256" key="2">
    <source>
        <dbReference type="ARBA" id="ARBA00022692"/>
    </source>
</evidence>
<keyword evidence="5" id="KW-0813">Transport</keyword>
<dbReference type="Proteomes" id="UP000750197">
    <property type="component" value="Unassembled WGS sequence"/>
</dbReference>
<keyword evidence="3 5" id="KW-1133">Transmembrane helix</keyword>